<accession>A0AAE9ZZG9</accession>
<evidence type="ECO:0000313" key="3">
    <source>
        <dbReference type="EMBL" id="WED65678.1"/>
    </source>
</evidence>
<dbReference type="Pfam" id="PF03629">
    <property type="entry name" value="SASA"/>
    <property type="match status" value="1"/>
</dbReference>
<dbReference type="RefSeq" id="WP_330930208.1">
    <property type="nucleotide sequence ID" value="NZ_CP119075.1"/>
</dbReference>
<dbReference type="PANTHER" id="PTHR22901">
    <property type="entry name" value="SIALATE O-ACETYLESTERASE"/>
    <property type="match status" value="1"/>
</dbReference>
<dbReference type="InterPro" id="IPR008979">
    <property type="entry name" value="Galactose-bd-like_sf"/>
</dbReference>
<protein>
    <submittedName>
        <fullName evidence="3">Sialate O-acetylesterase</fullName>
    </submittedName>
</protein>
<dbReference type="EMBL" id="CP119075">
    <property type="protein sequence ID" value="WED65678.1"/>
    <property type="molecule type" value="Genomic_DNA"/>
</dbReference>
<name>A0AAE9ZZG9_9BACT</name>
<dbReference type="InterPro" id="IPR036514">
    <property type="entry name" value="SGNH_hydro_sf"/>
</dbReference>
<dbReference type="Gene3D" id="3.40.50.1110">
    <property type="entry name" value="SGNH hydrolase"/>
    <property type="match status" value="1"/>
</dbReference>
<dbReference type="GO" id="GO:0004553">
    <property type="term" value="F:hydrolase activity, hydrolyzing O-glycosyl compounds"/>
    <property type="evidence" value="ECO:0007669"/>
    <property type="project" value="InterPro"/>
</dbReference>
<sequence>MRPRIPLLLSLLVSLFLISVASADVRLPSIVGDGMVLQRDAALKIWGWADPGESVSVAFRKQQLAATADADGKWMVRLEPLSPGGPDTMEIQGHNSLLLRDIYVGDVWVASGQSNMTHNFGRWQERYATEIAASANPAIRQFRVPTQPVLTGPQDDFPGLTWKESNPENLLDFTVIGYFFAKKLHDRYGVPQGIIMSCVGGTIIEAWTSAEGFRDFPDQLATIERNLDTAYVDRVNAEAQADRESDGPRVEADRGLTGDVKWFDPAYEPQNWKRINVPGYWEDQGVRDLDGVVWYRREIDVPAAMTGMDALAKLGRIRNADEIYVNGQRIGNTTYEYPQRRYTIPAGVLQPGKNLFVIRVINQGGKGGFIPDKPYQLIAADQSIDLKGDWDYKVGEAYAPRRSYKWGINAQGQPASLYNGMIAPFTNFGVRGLLWYQGESNAGNPAAYRRLLPNLIADWRAHWDMGALPFLIAQLPNFQDVDYLPAESNWALMREAQLETALTTPRTGLGINIDLGEWNDIHPGDKKPVGERLALQAMRISYGDDELVASGPIFRSQEIKDGEIVLHFDHVGSGLMSNKGETLAHFAIAGEDQAFIWGHARIDGDTVVVWHEDLPAPKYVRYAWADNPDFANLANREGLPASPFRTDD</sequence>
<dbReference type="PANTHER" id="PTHR22901:SF0">
    <property type="entry name" value="SIALATE O-ACETYLESTERASE"/>
    <property type="match status" value="1"/>
</dbReference>
<dbReference type="SUPFAM" id="SSF49785">
    <property type="entry name" value="Galactose-binding domain-like"/>
    <property type="match status" value="1"/>
</dbReference>
<dbReference type="InterPro" id="IPR005181">
    <property type="entry name" value="SASA"/>
</dbReference>
<dbReference type="SUPFAM" id="SSF52266">
    <property type="entry name" value="SGNH hydrolase"/>
    <property type="match status" value="1"/>
</dbReference>
<dbReference type="InterPro" id="IPR039329">
    <property type="entry name" value="SIAE"/>
</dbReference>
<dbReference type="Proteomes" id="UP001218638">
    <property type="component" value="Chromosome"/>
</dbReference>
<evidence type="ECO:0000256" key="1">
    <source>
        <dbReference type="ARBA" id="ARBA00022801"/>
    </source>
</evidence>
<keyword evidence="1" id="KW-0378">Hydrolase</keyword>
<dbReference type="KEGG" id="slom:PXH66_02305"/>
<dbReference type="GO" id="GO:0005975">
    <property type="term" value="P:carbohydrate metabolic process"/>
    <property type="evidence" value="ECO:0007669"/>
    <property type="project" value="InterPro"/>
</dbReference>
<evidence type="ECO:0000313" key="4">
    <source>
        <dbReference type="Proteomes" id="UP001218638"/>
    </source>
</evidence>
<organism evidence="3 4">
    <name type="scientific">Synoicihabitans lomoniglobus</name>
    <dbReference type="NCBI Taxonomy" id="2909285"/>
    <lineage>
        <taxon>Bacteria</taxon>
        <taxon>Pseudomonadati</taxon>
        <taxon>Verrucomicrobiota</taxon>
        <taxon>Opitutia</taxon>
        <taxon>Opitutales</taxon>
        <taxon>Opitutaceae</taxon>
        <taxon>Synoicihabitans</taxon>
    </lineage>
</organism>
<evidence type="ECO:0000259" key="2">
    <source>
        <dbReference type="Pfam" id="PF03629"/>
    </source>
</evidence>
<keyword evidence="4" id="KW-1185">Reference proteome</keyword>
<dbReference type="GO" id="GO:0001681">
    <property type="term" value="F:sialate O-acetylesterase activity"/>
    <property type="evidence" value="ECO:0007669"/>
    <property type="project" value="InterPro"/>
</dbReference>
<dbReference type="Gene3D" id="2.60.120.260">
    <property type="entry name" value="Galactose-binding domain-like"/>
    <property type="match status" value="1"/>
</dbReference>
<gene>
    <name evidence="3" type="ORF">PXH66_02305</name>
</gene>
<reference evidence="3" key="1">
    <citation type="submission" date="2023-03" db="EMBL/GenBank/DDBJ databases">
        <title>Lomoglobus Profundus gen. nov., sp. nov., a novel member of the phylum Verrucomicrobia, isolated from deep-marine sediment of South China Sea.</title>
        <authorList>
            <person name="Ahmad T."/>
            <person name="Ishaq S.E."/>
            <person name="Wang F."/>
        </authorList>
    </citation>
    <scope>NUCLEOTIDE SEQUENCE</scope>
    <source>
        <strain evidence="3">LMO-M01</strain>
    </source>
</reference>
<proteinExistence type="predicted"/>
<dbReference type="AlphaFoldDB" id="A0AAE9ZZG9"/>
<feature type="domain" description="Sialate O-acetylesterase" evidence="2">
    <location>
        <begin position="415"/>
        <end position="500"/>
    </location>
</feature>